<feature type="region of interest" description="Disordered" evidence="1">
    <location>
        <begin position="29"/>
        <end position="91"/>
    </location>
</feature>
<protein>
    <submittedName>
        <fullName evidence="4">PQQ-dependent sugar dehydrogenase</fullName>
    </submittedName>
</protein>
<organism evidence="4 5">
    <name type="scientific">Aureimonas flava</name>
    <dbReference type="NCBI Taxonomy" id="2320271"/>
    <lineage>
        <taxon>Bacteria</taxon>
        <taxon>Pseudomonadati</taxon>
        <taxon>Pseudomonadota</taxon>
        <taxon>Alphaproteobacteria</taxon>
        <taxon>Hyphomicrobiales</taxon>
        <taxon>Aurantimonadaceae</taxon>
        <taxon>Aureimonas</taxon>
    </lineage>
</organism>
<sequence>MRLIPRSAGLAALLAGTLLAGAAAAQDTNSQGERLPHVDGNAPATGTAASTQGAATGEPVETEAANAPDQEPAFAGQTRAPQPTAMPEVSTQTVAEGLPNLWALEFLPDGRMLVTAKEGRLMILPAMGQEGEPIEVAGVPEVDSREQGGLLDVALGPDFASDGMIYFTFAEPRGAEGNGTSLARGKLAMTDGAAALEDVAVIFQQTPSYEGNKHFGSRIVFDDEGKLFLGVGERSDDPIRDQAQDLASGLGKVFRINADGTIPEDNPFVDQDGAQDAIWSYGHRNIQSAALDADGRLWTIEHGPRGGDELNGPEAGKNYGWPEVTYGIEYGGSPVNQGVTSREGTEQPAYYWDPVIGPSGMALYQGEEFPEWQNAFLVGGLVTQGLVVLTMNGEGRVETESRVPLDARIRDVKVGPDGAVYAVTETRGGGSTILRLTKA</sequence>
<evidence type="ECO:0000313" key="4">
    <source>
        <dbReference type="EMBL" id="RIX97291.1"/>
    </source>
</evidence>
<evidence type="ECO:0000256" key="2">
    <source>
        <dbReference type="SAM" id="SignalP"/>
    </source>
</evidence>
<dbReference type="PANTHER" id="PTHR19328">
    <property type="entry name" value="HEDGEHOG-INTERACTING PROTEIN"/>
    <property type="match status" value="1"/>
</dbReference>
<accession>A0A3A1WGE9</accession>
<feature type="compositionally biased region" description="Low complexity" evidence="1">
    <location>
        <begin position="42"/>
        <end position="57"/>
    </location>
</feature>
<dbReference type="AlphaFoldDB" id="A0A3A1WGE9"/>
<keyword evidence="2" id="KW-0732">Signal</keyword>
<dbReference type="EMBL" id="QYRN01000016">
    <property type="protein sequence ID" value="RIX97291.1"/>
    <property type="molecule type" value="Genomic_DNA"/>
</dbReference>
<proteinExistence type="predicted"/>
<dbReference type="InterPro" id="IPR012938">
    <property type="entry name" value="Glc/Sorbosone_DH"/>
</dbReference>
<dbReference type="Pfam" id="PF07995">
    <property type="entry name" value="GSDH"/>
    <property type="match status" value="1"/>
</dbReference>
<dbReference type="SUPFAM" id="SSF50952">
    <property type="entry name" value="Soluble quinoprotein glucose dehydrogenase"/>
    <property type="match status" value="1"/>
</dbReference>
<dbReference type="Gene3D" id="2.120.10.30">
    <property type="entry name" value="TolB, C-terminal domain"/>
    <property type="match status" value="1"/>
</dbReference>
<keyword evidence="5" id="KW-1185">Reference proteome</keyword>
<evidence type="ECO:0000313" key="5">
    <source>
        <dbReference type="Proteomes" id="UP000265750"/>
    </source>
</evidence>
<feature type="chain" id="PRO_5017463142" evidence="2">
    <location>
        <begin position="26"/>
        <end position="439"/>
    </location>
</feature>
<dbReference type="RefSeq" id="WP_119541645.1">
    <property type="nucleotide sequence ID" value="NZ_QYRN01000016.1"/>
</dbReference>
<feature type="domain" description="Glucose/Sorbosone dehydrogenase" evidence="3">
    <location>
        <begin position="100"/>
        <end position="429"/>
    </location>
</feature>
<dbReference type="PANTHER" id="PTHR19328:SF75">
    <property type="entry name" value="ALDOSE SUGAR DEHYDROGENASE YLII"/>
    <property type="match status" value="1"/>
</dbReference>
<dbReference type="OrthoDB" id="9770043at2"/>
<dbReference type="Proteomes" id="UP000265750">
    <property type="component" value="Unassembled WGS sequence"/>
</dbReference>
<dbReference type="InterPro" id="IPR011041">
    <property type="entry name" value="Quinoprot_gluc/sorb_DH_b-prop"/>
</dbReference>
<evidence type="ECO:0000256" key="1">
    <source>
        <dbReference type="SAM" id="MobiDB-lite"/>
    </source>
</evidence>
<evidence type="ECO:0000259" key="3">
    <source>
        <dbReference type="Pfam" id="PF07995"/>
    </source>
</evidence>
<comment type="caution">
    <text evidence="4">The sequence shown here is derived from an EMBL/GenBank/DDBJ whole genome shotgun (WGS) entry which is preliminary data.</text>
</comment>
<dbReference type="InterPro" id="IPR011042">
    <property type="entry name" value="6-blade_b-propeller_TolB-like"/>
</dbReference>
<reference evidence="5" key="1">
    <citation type="submission" date="2018-09" db="EMBL/GenBank/DDBJ databases">
        <authorList>
            <person name="Tuo L."/>
        </authorList>
    </citation>
    <scope>NUCLEOTIDE SEQUENCE [LARGE SCALE GENOMIC DNA]</scope>
    <source>
        <strain evidence="5">M2BS4Y-1</strain>
    </source>
</reference>
<gene>
    <name evidence="4" type="ORF">D3218_18935</name>
</gene>
<name>A0A3A1WGE9_9HYPH</name>
<feature type="signal peptide" evidence="2">
    <location>
        <begin position="1"/>
        <end position="25"/>
    </location>
</feature>